<evidence type="ECO:0000256" key="1">
    <source>
        <dbReference type="ARBA" id="ARBA00023002"/>
    </source>
</evidence>
<dbReference type="GO" id="GO:0016491">
    <property type="term" value="F:oxidoreductase activity"/>
    <property type="evidence" value="ECO:0007669"/>
    <property type="project" value="UniProtKB-KW"/>
</dbReference>
<dbReference type="PANTHER" id="PTHR43157:SF31">
    <property type="entry name" value="PHOSPHATIDYLINOSITOL-GLYCAN BIOSYNTHESIS CLASS F PROTEIN"/>
    <property type="match status" value="1"/>
</dbReference>
<dbReference type="InterPro" id="IPR036291">
    <property type="entry name" value="NAD(P)-bd_dom_sf"/>
</dbReference>
<gene>
    <name evidence="2" type="ORF">OMP38_16715</name>
</gene>
<dbReference type="PANTHER" id="PTHR43157">
    <property type="entry name" value="PHOSPHATIDYLINOSITOL-GLYCAN BIOSYNTHESIS CLASS F PROTEIN-RELATED"/>
    <property type="match status" value="1"/>
</dbReference>
<dbReference type="Gene3D" id="3.40.50.720">
    <property type="entry name" value="NAD(P)-binding Rossmann-like Domain"/>
    <property type="match status" value="1"/>
</dbReference>
<proteinExistence type="predicted"/>
<accession>A0A9X4KHZ0</accession>
<reference evidence="2 3" key="1">
    <citation type="submission" date="2022-10" db="EMBL/GenBank/DDBJ databases">
        <title>Comparative genomic analysis of Cohnella hashimotonis sp. nov., isolated from the International Space Station.</title>
        <authorList>
            <person name="Simpson A."/>
            <person name="Venkateswaran K."/>
        </authorList>
    </citation>
    <scope>NUCLEOTIDE SEQUENCE [LARGE SCALE GENOMIC DNA]</scope>
    <source>
        <strain evidence="2 3">DSM 18997</strain>
    </source>
</reference>
<sequence length="281" mass="30696">MKSLGENVKKLAVVTASYSGIGSEISKQLAREGYDLIFIGRDRGRMEKQCQALRTLAPASSIRAVAADLSDHGQIREAARQVSEISSKIDLLIHNAGILLDGVRLSPQKQDLHYEVNTFAPYLLTELLRPRLRAAGRSVVVLVGSSAMKMARKLELADLPSPRRFKKFKPYAQSKLAGAAAFFAMADDYEKDGIALRVADPGMNRTAMSKNPGVPGLFRMLSFLFQTPDGGARRIVDAATNPGFGARGGIYIEKGRIARTPPPVTDHAVQRELLDLLSKHR</sequence>
<dbReference type="Proteomes" id="UP001153387">
    <property type="component" value="Unassembled WGS sequence"/>
</dbReference>
<comment type="caution">
    <text evidence="2">The sequence shown here is derived from an EMBL/GenBank/DDBJ whole genome shotgun (WGS) entry which is preliminary data.</text>
</comment>
<dbReference type="SUPFAM" id="SSF51735">
    <property type="entry name" value="NAD(P)-binding Rossmann-fold domains"/>
    <property type="match status" value="1"/>
</dbReference>
<dbReference type="EMBL" id="JAPDHZ010000003">
    <property type="protein sequence ID" value="MDG0792325.1"/>
    <property type="molecule type" value="Genomic_DNA"/>
</dbReference>
<evidence type="ECO:0000313" key="2">
    <source>
        <dbReference type="EMBL" id="MDG0792325.1"/>
    </source>
</evidence>
<dbReference type="Pfam" id="PF00106">
    <property type="entry name" value="adh_short"/>
    <property type="match status" value="1"/>
</dbReference>
<keyword evidence="3" id="KW-1185">Reference proteome</keyword>
<organism evidence="2 3">
    <name type="scientific">Cohnella ginsengisoli</name>
    <dbReference type="NCBI Taxonomy" id="425004"/>
    <lineage>
        <taxon>Bacteria</taxon>
        <taxon>Bacillati</taxon>
        <taxon>Bacillota</taxon>
        <taxon>Bacilli</taxon>
        <taxon>Bacillales</taxon>
        <taxon>Paenibacillaceae</taxon>
        <taxon>Cohnella</taxon>
    </lineage>
</organism>
<name>A0A9X4KHZ0_9BACL</name>
<dbReference type="PRINTS" id="PR00081">
    <property type="entry name" value="GDHRDH"/>
</dbReference>
<protein>
    <submittedName>
        <fullName evidence="2">SDR family NAD(P)-dependent oxidoreductase</fullName>
    </submittedName>
</protein>
<dbReference type="AlphaFoldDB" id="A0A9X4KHZ0"/>
<evidence type="ECO:0000313" key="3">
    <source>
        <dbReference type="Proteomes" id="UP001153387"/>
    </source>
</evidence>
<dbReference type="RefSeq" id="WP_277566137.1">
    <property type="nucleotide sequence ID" value="NZ_JAPDHZ010000003.1"/>
</dbReference>
<dbReference type="InterPro" id="IPR002347">
    <property type="entry name" value="SDR_fam"/>
</dbReference>
<keyword evidence="1" id="KW-0560">Oxidoreductase</keyword>